<dbReference type="AlphaFoldDB" id="K0X536"/>
<dbReference type="Gene3D" id="3.40.50.11350">
    <property type="match status" value="1"/>
</dbReference>
<dbReference type="GeneID" id="77848030"/>
<dbReference type="RefSeq" id="WP_008861196.1">
    <property type="nucleotide sequence ID" value="NZ_JH815203.1"/>
</dbReference>
<comment type="caution">
    <text evidence="1">The sequence shown here is derived from an EMBL/GenBank/DDBJ whole genome shotgun (WGS) entry which is preliminary data.</text>
</comment>
<dbReference type="EMBL" id="ADLE01000001">
    <property type="protein sequence ID" value="EJZ66522.1"/>
    <property type="molecule type" value="Genomic_DNA"/>
</dbReference>
<dbReference type="eggNOG" id="ENOG5032U7V">
    <property type="taxonomic scope" value="Bacteria"/>
</dbReference>
<evidence type="ECO:0000313" key="1">
    <source>
        <dbReference type="EMBL" id="EJZ66522.1"/>
    </source>
</evidence>
<dbReference type="PANTHER" id="PTHR40743">
    <property type="entry name" value="NUCLEOTIDE-DIPHOSPHO-SUGAR TRANSFERASE CONTAINING PROTEIN"/>
    <property type="match status" value="1"/>
</dbReference>
<name>K0X536_9BACT</name>
<reference evidence="1 2" key="1">
    <citation type="submission" date="2012-08" db="EMBL/GenBank/DDBJ databases">
        <title>The Genome Sequence of Barnesiella intestinihominis YIT 11860.</title>
        <authorList>
            <consortium name="The Broad Institute Genome Sequencing Platform"/>
            <person name="Earl A."/>
            <person name="Ward D."/>
            <person name="Feldgarden M."/>
            <person name="Gevers D."/>
            <person name="Morotomi M."/>
            <person name="Walker B."/>
            <person name="Young S.K."/>
            <person name="Zeng Q."/>
            <person name="Gargeya S."/>
            <person name="Fitzgerald M."/>
            <person name="Haas B."/>
            <person name="Abouelleil A."/>
            <person name="Alvarado L."/>
            <person name="Arachchi H.M."/>
            <person name="Berlin A.M."/>
            <person name="Chapman S.B."/>
            <person name="Goldberg J."/>
            <person name="Griggs A."/>
            <person name="Gujja S."/>
            <person name="Hansen M."/>
            <person name="Howarth C."/>
            <person name="Imamovic A."/>
            <person name="Larimer J."/>
            <person name="McCowen C."/>
            <person name="Montmayeur A."/>
            <person name="Murphy C."/>
            <person name="Neiman D."/>
            <person name="Pearson M."/>
            <person name="Priest M."/>
            <person name="Roberts A."/>
            <person name="Saif S."/>
            <person name="Shea T."/>
            <person name="Sisk P."/>
            <person name="Sykes S."/>
            <person name="Wortman J."/>
            <person name="Nusbaum C."/>
            <person name="Birren B."/>
        </authorList>
    </citation>
    <scope>NUCLEOTIDE SEQUENCE [LARGE SCALE GENOMIC DNA]</scope>
    <source>
        <strain evidence="1 2">YIT 11860</strain>
    </source>
</reference>
<organism evidence="1 2">
    <name type="scientific">Barnesiella intestinihominis YIT 11860</name>
    <dbReference type="NCBI Taxonomy" id="742726"/>
    <lineage>
        <taxon>Bacteria</taxon>
        <taxon>Pseudomonadati</taxon>
        <taxon>Bacteroidota</taxon>
        <taxon>Bacteroidia</taxon>
        <taxon>Bacteroidales</taxon>
        <taxon>Barnesiellaceae</taxon>
        <taxon>Barnesiella</taxon>
    </lineage>
</organism>
<dbReference type="PANTHER" id="PTHR40743:SF1">
    <property type="entry name" value="POSSIBLE GLYCOSYLTRANSFERASE"/>
    <property type="match status" value="1"/>
</dbReference>
<sequence>MKKRYILLVPVGGLANRMKAIDSAIKLSRKANSELHIIWFKDRGLNCRFDQLFEPIDLPNVKVTEATWSDYLLYDRPRQKNIFIPRLFQKAIFNNCIYEKQALHLFYENFDFYDWAKNRKVYIASFVYFYSPEDENDRFSVFRPLASILQEIDTRCSLFGTNTVGVHIRRTDNALSIAQSPTRLFIERMKKEIEQNGDTTFYLASDSEEDKRSIVNRFGNRVFTSVHKADRNSLEGMQEALIELYLLSRTRHVLGSVHSSFSETAAQIGKIPYELLRDVRPDK</sequence>
<dbReference type="HOGENOM" id="CLU_079595_0_0_10"/>
<dbReference type="STRING" id="742726.HMPREF9448_00701"/>
<dbReference type="PATRIC" id="fig|742726.3.peg.745"/>
<proteinExistence type="predicted"/>
<evidence type="ECO:0000313" key="2">
    <source>
        <dbReference type="Proteomes" id="UP000006044"/>
    </source>
</evidence>
<dbReference type="Proteomes" id="UP000006044">
    <property type="component" value="Unassembled WGS sequence"/>
</dbReference>
<gene>
    <name evidence="1" type="ORF">HMPREF9448_00701</name>
</gene>
<evidence type="ECO:0008006" key="3">
    <source>
        <dbReference type="Google" id="ProtNLM"/>
    </source>
</evidence>
<keyword evidence="2" id="KW-1185">Reference proteome</keyword>
<dbReference type="OrthoDB" id="1432594at2"/>
<protein>
    <recommendedName>
        <fullName evidence="3">Glycosyltransferase family 23</fullName>
    </recommendedName>
</protein>
<accession>K0X536</accession>